<organism evidence="2 3">
    <name type="scientific">Streptomyces spinosisporus</name>
    <dbReference type="NCBI Taxonomy" id="2927582"/>
    <lineage>
        <taxon>Bacteria</taxon>
        <taxon>Bacillati</taxon>
        <taxon>Actinomycetota</taxon>
        <taxon>Actinomycetes</taxon>
        <taxon>Kitasatosporales</taxon>
        <taxon>Streptomycetaceae</taxon>
        <taxon>Streptomyces</taxon>
    </lineage>
</organism>
<evidence type="ECO:0000313" key="2">
    <source>
        <dbReference type="EMBL" id="MCI3241423.1"/>
    </source>
</evidence>
<feature type="region of interest" description="Disordered" evidence="1">
    <location>
        <begin position="29"/>
        <end position="53"/>
    </location>
</feature>
<accession>A0ABS9XH69</accession>
<gene>
    <name evidence="2" type="ORF">MQN93_17030</name>
</gene>
<proteinExistence type="predicted"/>
<keyword evidence="3" id="KW-1185">Reference proteome</keyword>
<sequence>MYGANPAPVSAVPSEVVYQVFAARRENGAGEQWLSQPELRAAADRSHGTVVKS</sequence>
<name>A0ABS9XH69_9ACTN</name>
<dbReference type="RefSeq" id="WP_242710176.1">
    <property type="nucleotide sequence ID" value="NZ_JALDAX010000005.1"/>
</dbReference>
<reference evidence="2" key="1">
    <citation type="submission" date="2022-03" db="EMBL/GenBank/DDBJ databases">
        <title>Streptomyces 7R015 and 7R016 isolated from Barleria lupulina in Thailand.</title>
        <authorList>
            <person name="Kanchanasin P."/>
            <person name="Phongsopitanun W."/>
            <person name="Tanasupawat S."/>
        </authorList>
    </citation>
    <scope>NUCLEOTIDE SEQUENCE</scope>
    <source>
        <strain evidence="2">7R016</strain>
    </source>
</reference>
<dbReference type="Proteomes" id="UP001165270">
    <property type="component" value="Unassembled WGS sequence"/>
</dbReference>
<evidence type="ECO:0000256" key="1">
    <source>
        <dbReference type="SAM" id="MobiDB-lite"/>
    </source>
</evidence>
<evidence type="ECO:0000313" key="3">
    <source>
        <dbReference type="Proteomes" id="UP001165270"/>
    </source>
</evidence>
<protein>
    <submittedName>
        <fullName evidence="2">Uncharacterized protein</fullName>
    </submittedName>
</protein>
<comment type="caution">
    <text evidence="2">The sequence shown here is derived from an EMBL/GenBank/DDBJ whole genome shotgun (WGS) entry which is preliminary data.</text>
</comment>
<dbReference type="EMBL" id="JALDAX010000005">
    <property type="protein sequence ID" value="MCI3241423.1"/>
    <property type="molecule type" value="Genomic_DNA"/>
</dbReference>